<sequence>MELRAFEKEDYELLISWIDSDKLNYLWGGPKFEFPLNSEQISHHCSQSGVFPFIFVVSGVSAGYVELFKVVESHFRI</sequence>
<organism evidence="1 2">
    <name type="scientific">Vibrio gallaecicus</name>
    <dbReference type="NCBI Taxonomy" id="552386"/>
    <lineage>
        <taxon>Bacteria</taxon>
        <taxon>Pseudomonadati</taxon>
        <taxon>Pseudomonadota</taxon>
        <taxon>Gammaproteobacteria</taxon>
        <taxon>Vibrionales</taxon>
        <taxon>Vibrionaceae</taxon>
        <taxon>Vibrio</taxon>
    </lineage>
</organism>
<name>A0ABV4NHH6_9VIBR</name>
<dbReference type="SUPFAM" id="SSF55729">
    <property type="entry name" value="Acyl-CoA N-acyltransferases (Nat)"/>
    <property type="match status" value="1"/>
</dbReference>
<gene>
    <name evidence="1" type="ORF">AB4566_21970</name>
</gene>
<evidence type="ECO:0000313" key="2">
    <source>
        <dbReference type="Proteomes" id="UP001570417"/>
    </source>
</evidence>
<proteinExistence type="predicted"/>
<evidence type="ECO:0000313" key="1">
    <source>
        <dbReference type="EMBL" id="MFA0570920.1"/>
    </source>
</evidence>
<accession>A0ABV4NHH6</accession>
<dbReference type="Gene3D" id="3.40.630.30">
    <property type="match status" value="1"/>
</dbReference>
<protein>
    <submittedName>
        <fullName evidence="1">GNAT family N-acetyltransferase</fullName>
    </submittedName>
</protein>
<reference evidence="1 2" key="1">
    <citation type="journal article" date="2024" name="ISME J.">
        <title>Tailless and filamentous prophages are predominant in marine Vibrio.</title>
        <authorList>
            <person name="Steensen K."/>
            <person name="Seneca J."/>
            <person name="Bartlau N."/>
            <person name="Yu X.A."/>
            <person name="Hussain F.A."/>
            <person name="Polz M.F."/>
        </authorList>
    </citation>
    <scope>NUCLEOTIDE SEQUENCE [LARGE SCALE GENOMIC DNA]</scope>
    <source>
        <strain evidence="1 2">10N.222.51.A1</strain>
    </source>
</reference>
<comment type="caution">
    <text evidence="1">The sequence shown here is derived from an EMBL/GenBank/DDBJ whole genome shotgun (WGS) entry which is preliminary data.</text>
</comment>
<dbReference type="Proteomes" id="UP001570417">
    <property type="component" value="Unassembled WGS sequence"/>
</dbReference>
<dbReference type="EMBL" id="JBFRUW010000213">
    <property type="protein sequence ID" value="MFA0570920.1"/>
    <property type="molecule type" value="Genomic_DNA"/>
</dbReference>
<feature type="non-terminal residue" evidence="1">
    <location>
        <position position="77"/>
    </location>
</feature>
<keyword evidence="2" id="KW-1185">Reference proteome</keyword>
<dbReference type="InterPro" id="IPR016181">
    <property type="entry name" value="Acyl_CoA_acyltransferase"/>
</dbReference>